<sequence length="194" mass="23056">MEPNKFECAIALIDKKNSEDINLYHRFGVKFSKEVLYSMRMSQRLLQFHPNASEALRVAAHAQHICRWKIPREDYSMDKIGYIKWREVLKNMHAALISEILKEVGYDHEFIDRVSFLIQKKMIKKDKESQILEDVICLVFLDYYFEEFAAKHEEEKVVDILRKTWQKMSEKGHEVALKLNYTTKTLSLIKKAIK</sequence>
<dbReference type="Proteomes" id="UP001595953">
    <property type="component" value="Unassembled WGS sequence"/>
</dbReference>
<dbReference type="PANTHER" id="PTHR41729">
    <property type="entry name" value="GLUTAMYL-TRNA SYNTHETASE"/>
    <property type="match status" value="1"/>
</dbReference>
<dbReference type="InterPro" id="IPR025255">
    <property type="entry name" value="DUF4202"/>
</dbReference>
<dbReference type="RefSeq" id="WP_387962265.1">
    <property type="nucleotide sequence ID" value="NZ_JBHSGP010000012.1"/>
</dbReference>
<keyword evidence="2" id="KW-1185">Reference proteome</keyword>
<accession>A0ABV9N188</accession>
<evidence type="ECO:0000313" key="2">
    <source>
        <dbReference type="Proteomes" id="UP001595953"/>
    </source>
</evidence>
<proteinExistence type="predicted"/>
<name>A0ABV9N188_9FLAO</name>
<evidence type="ECO:0000313" key="1">
    <source>
        <dbReference type="EMBL" id="MFC4722062.1"/>
    </source>
</evidence>
<dbReference type="PANTHER" id="PTHR41729:SF1">
    <property type="entry name" value="GLUTAMYL-TRNA SYNTHETASE"/>
    <property type="match status" value="1"/>
</dbReference>
<dbReference type="Pfam" id="PF13875">
    <property type="entry name" value="DUF4202"/>
    <property type="match status" value="1"/>
</dbReference>
<reference evidence="2" key="1">
    <citation type="journal article" date="2019" name="Int. J. Syst. Evol. Microbiol.">
        <title>The Global Catalogue of Microorganisms (GCM) 10K type strain sequencing project: providing services to taxonomists for standard genome sequencing and annotation.</title>
        <authorList>
            <consortium name="The Broad Institute Genomics Platform"/>
            <consortium name="The Broad Institute Genome Sequencing Center for Infectious Disease"/>
            <person name="Wu L."/>
            <person name="Ma J."/>
        </authorList>
    </citation>
    <scope>NUCLEOTIDE SEQUENCE [LARGE SCALE GENOMIC DNA]</scope>
    <source>
        <strain evidence="2">CCUG 63682</strain>
    </source>
</reference>
<gene>
    <name evidence="1" type="ORF">ACFO5O_07000</name>
</gene>
<organism evidence="1 2">
    <name type="scientific">Geojedonia litorea</name>
    <dbReference type="NCBI Taxonomy" id="1268269"/>
    <lineage>
        <taxon>Bacteria</taxon>
        <taxon>Pseudomonadati</taxon>
        <taxon>Bacteroidota</taxon>
        <taxon>Flavobacteriia</taxon>
        <taxon>Flavobacteriales</taxon>
        <taxon>Flavobacteriaceae</taxon>
        <taxon>Geojedonia</taxon>
    </lineage>
</organism>
<comment type="caution">
    <text evidence="1">The sequence shown here is derived from an EMBL/GenBank/DDBJ whole genome shotgun (WGS) entry which is preliminary data.</text>
</comment>
<protein>
    <submittedName>
        <fullName evidence="1">DUF4202 domain-containing protein</fullName>
    </submittedName>
</protein>
<dbReference type="EMBL" id="JBHSGP010000012">
    <property type="protein sequence ID" value="MFC4722062.1"/>
    <property type="molecule type" value="Genomic_DNA"/>
</dbReference>